<evidence type="ECO:0000256" key="3">
    <source>
        <dbReference type="ARBA" id="ARBA00022512"/>
    </source>
</evidence>
<reference evidence="9 10" key="1">
    <citation type="submission" date="2019-09" db="EMBL/GenBank/DDBJ databases">
        <title>A chromosome-level genome assembly of the Chinese tupelo Nyssa sinensis.</title>
        <authorList>
            <person name="Yang X."/>
            <person name="Kang M."/>
            <person name="Yang Y."/>
            <person name="Xiong H."/>
            <person name="Wang M."/>
            <person name="Zhang Z."/>
            <person name="Wang Z."/>
            <person name="Wu H."/>
            <person name="Ma T."/>
            <person name="Liu J."/>
            <person name="Xi Z."/>
        </authorList>
    </citation>
    <scope>NUCLEOTIDE SEQUENCE [LARGE SCALE GENOMIC DNA]</scope>
    <source>
        <strain evidence="9">J267</strain>
        <tissue evidence="9">Leaf</tissue>
    </source>
</reference>
<dbReference type="PANTHER" id="PTHR31458:SF2">
    <property type="entry name" value="POLYGALACTURONASE 1 BETA-LIKE PROTEIN 2"/>
    <property type="match status" value="1"/>
</dbReference>
<accession>A0A5J5ASB6</accession>
<evidence type="ECO:0000256" key="1">
    <source>
        <dbReference type="ARBA" id="ARBA00004191"/>
    </source>
</evidence>
<dbReference type="EMBL" id="CM018042">
    <property type="protein sequence ID" value="KAA8533144.1"/>
    <property type="molecule type" value="Genomic_DNA"/>
</dbReference>
<feature type="signal peptide" evidence="7">
    <location>
        <begin position="1"/>
        <end position="17"/>
    </location>
</feature>
<dbReference type="GO" id="GO:0048046">
    <property type="term" value="C:apoplast"/>
    <property type="evidence" value="ECO:0007669"/>
    <property type="project" value="UniProtKB-SubCell"/>
</dbReference>
<evidence type="ECO:0000313" key="9">
    <source>
        <dbReference type="EMBL" id="KAA8533144.1"/>
    </source>
</evidence>
<dbReference type="OrthoDB" id="773062at2759"/>
<comment type="subcellular location">
    <subcellularLocation>
        <location evidence="1">Secreted</location>
        <location evidence="1">Cell wall</location>
    </subcellularLocation>
    <subcellularLocation>
        <location evidence="2">Secreted</location>
        <location evidence="2">Extracellular space</location>
        <location evidence="2">Apoplast</location>
    </subcellularLocation>
</comment>
<keyword evidence="3" id="KW-0134">Cell wall</keyword>
<dbReference type="PROSITE" id="PS51277">
    <property type="entry name" value="BURP"/>
    <property type="match status" value="1"/>
</dbReference>
<dbReference type="Pfam" id="PF03181">
    <property type="entry name" value="BURP"/>
    <property type="match status" value="1"/>
</dbReference>
<evidence type="ECO:0000256" key="5">
    <source>
        <dbReference type="ARBA" id="ARBA00022729"/>
    </source>
</evidence>
<dbReference type="AlphaFoldDB" id="A0A5J5ASB6"/>
<dbReference type="PANTHER" id="PTHR31458">
    <property type="entry name" value="POLYGALACTURONASE 1 BETA-LIKE PROTEIN 2"/>
    <property type="match status" value="1"/>
</dbReference>
<protein>
    <recommendedName>
        <fullName evidence="8">BURP domain-containing protein</fullName>
    </recommendedName>
</protein>
<dbReference type="SMART" id="SM01045">
    <property type="entry name" value="BURP"/>
    <property type="match status" value="1"/>
</dbReference>
<proteinExistence type="predicted"/>
<keyword evidence="3" id="KW-0964">Secreted</keyword>
<dbReference type="InterPro" id="IPR004873">
    <property type="entry name" value="BURP_dom"/>
</dbReference>
<name>A0A5J5ASB6_9ASTE</name>
<keyword evidence="4" id="KW-0052">Apoplast</keyword>
<evidence type="ECO:0000256" key="6">
    <source>
        <dbReference type="ARBA" id="ARBA00023180"/>
    </source>
</evidence>
<keyword evidence="6" id="KW-0325">Glycoprotein</keyword>
<evidence type="ECO:0000259" key="8">
    <source>
        <dbReference type="PROSITE" id="PS51277"/>
    </source>
</evidence>
<feature type="chain" id="PRO_5023895624" description="BURP domain-containing protein" evidence="7">
    <location>
        <begin position="18"/>
        <end position="630"/>
    </location>
</feature>
<keyword evidence="10" id="KW-1185">Reference proteome</keyword>
<evidence type="ECO:0000256" key="4">
    <source>
        <dbReference type="ARBA" id="ARBA00022523"/>
    </source>
</evidence>
<evidence type="ECO:0000256" key="7">
    <source>
        <dbReference type="SAM" id="SignalP"/>
    </source>
</evidence>
<sequence length="630" mass="68502">MQKLDLLLFIFLYFVSSSNVGEAGTGEVSGGSKVGENPFTPKAFLIRYWNKQISNDFPKPSFLLNKASPLSAVESATFSKLADHNVLSTQLPSFCTKANLLCFPDLSPSLEKHGQNVNFASYLNKNFTNYGTDQLGGFDSFKNYSDGINLPLDSFRRYSRGSVGHGDKFANYAPDTNVADQSFNTYGTTGTGGTGEFKNYLHNINVPDLRFASYSADSNGRVQSFSSYSESSNAGDQSFTNYGRNGNGAANDFNSYGKDTNVIGSTFNGYGQTANGAGDSFTTYGSNGNVPENNFRNYGDGGNAAIDTFKNYRDQSNVGDDSFQSYAKNSNAGKVNFVNYGQSFNEGTDKFSGYGNKATSQSIGFKIYGVNNTFKDYAKKGVTFGRYINESSAKLPSSVATSDKTVNKWVEPGKFFRESNLKTGTVMPMPDIRDKMPKRSFLPRAISAKLPFSTSKLSELKQIFHASENSSMESMLTDALSECERAPSLGETKRCVGSVEDMIDFAISVLGRNVVARTTENTEGSKQSVMIGSVKGINGGNVTKSVSCHQSLFPYLLYYCHSVPKVRVYEADLLDPKTKAKINHGVAICHVDTSAWSAGHGAFVALGSGPGKIEVCHWIFENDLTWAIAD</sequence>
<organism evidence="9 10">
    <name type="scientific">Nyssa sinensis</name>
    <dbReference type="NCBI Taxonomy" id="561372"/>
    <lineage>
        <taxon>Eukaryota</taxon>
        <taxon>Viridiplantae</taxon>
        <taxon>Streptophyta</taxon>
        <taxon>Embryophyta</taxon>
        <taxon>Tracheophyta</taxon>
        <taxon>Spermatophyta</taxon>
        <taxon>Magnoliopsida</taxon>
        <taxon>eudicotyledons</taxon>
        <taxon>Gunneridae</taxon>
        <taxon>Pentapetalae</taxon>
        <taxon>asterids</taxon>
        <taxon>Cornales</taxon>
        <taxon>Nyssaceae</taxon>
        <taxon>Nyssa</taxon>
    </lineage>
</organism>
<dbReference type="InterPro" id="IPR051897">
    <property type="entry name" value="PG-associated_BURP"/>
</dbReference>
<evidence type="ECO:0000313" key="10">
    <source>
        <dbReference type="Proteomes" id="UP000325577"/>
    </source>
</evidence>
<gene>
    <name evidence="9" type="ORF">F0562_033323</name>
</gene>
<evidence type="ECO:0000256" key="2">
    <source>
        <dbReference type="ARBA" id="ARBA00004271"/>
    </source>
</evidence>
<feature type="domain" description="BURP" evidence="8">
    <location>
        <begin position="415"/>
        <end position="629"/>
    </location>
</feature>
<dbReference type="Proteomes" id="UP000325577">
    <property type="component" value="Linkage Group LG19"/>
</dbReference>
<keyword evidence="5 7" id="KW-0732">Signal</keyword>